<dbReference type="Gene3D" id="3.90.420.10">
    <property type="entry name" value="Oxidoreductase, molybdopterin-binding domain"/>
    <property type="match status" value="1"/>
</dbReference>
<sequence length="351" mass="38057">MGREGGVRRRAGRRTNVALLVLLFLAFATGWVAFGTGTTTPGRVVTVLHGAAGLVLVLLVPWKSLIVRRSKAFRSASWRAADGVALGILVAVSVLAGVVHVLGGFRTYAGLTPMQAHVGAAVLAVPFAAVHVFRHPQRPRRTDLSRRTLLRALGLGGGAAAAYLAVEGVARGLSLPGQDRRATGSHEVGSHRPRAMPVTQWALDAVPEIDRATWRLRVEVAGRQVAELDPDALLAMATDEMEAVLDCTGGWYADQHWRGVRLDRLLPASLPPDARSVVAVSVTGYARRLPLRDLPHLLVATHVADRPLSIGHGAPARLVAQGRRGFWWVKWLDHVVVDTRPWWWQPPFPLQ</sequence>
<dbReference type="Proteomes" id="UP000294508">
    <property type="component" value="Unassembled WGS sequence"/>
</dbReference>
<keyword evidence="1" id="KW-0812">Transmembrane</keyword>
<keyword evidence="4" id="KW-1185">Reference proteome</keyword>
<protein>
    <submittedName>
        <fullName evidence="3">DMSO/TMAO reductase YedYZ molybdopterin-dependent catalytic subunit</fullName>
    </submittedName>
</protein>
<dbReference type="Pfam" id="PF00174">
    <property type="entry name" value="Oxidored_molyb"/>
    <property type="match status" value="1"/>
</dbReference>
<name>A0A4R2H3A7_9ACTN</name>
<keyword evidence="1" id="KW-0472">Membrane</keyword>
<evidence type="ECO:0000313" key="4">
    <source>
        <dbReference type="Proteomes" id="UP000294508"/>
    </source>
</evidence>
<dbReference type="InterPro" id="IPR036374">
    <property type="entry name" value="OxRdtase_Mopterin-bd_sf"/>
</dbReference>
<feature type="transmembrane region" description="Helical" evidence="1">
    <location>
        <begin position="45"/>
        <end position="62"/>
    </location>
</feature>
<dbReference type="OrthoDB" id="9795587at2"/>
<dbReference type="InterPro" id="IPR000572">
    <property type="entry name" value="OxRdtase_Mopterin-bd_dom"/>
</dbReference>
<keyword evidence="1" id="KW-1133">Transmembrane helix</keyword>
<evidence type="ECO:0000256" key="1">
    <source>
        <dbReference type="SAM" id="Phobius"/>
    </source>
</evidence>
<evidence type="ECO:0000259" key="2">
    <source>
        <dbReference type="Pfam" id="PF00174"/>
    </source>
</evidence>
<reference evidence="3 4" key="1">
    <citation type="journal article" date="2015" name="Stand. Genomic Sci.">
        <title>Genomic Encyclopedia of Bacterial and Archaeal Type Strains, Phase III: the genomes of soil and plant-associated and newly described type strains.</title>
        <authorList>
            <person name="Whitman W.B."/>
            <person name="Woyke T."/>
            <person name="Klenk H.P."/>
            <person name="Zhou Y."/>
            <person name="Lilburn T.G."/>
            <person name="Beck B.J."/>
            <person name="De Vos P."/>
            <person name="Vandamme P."/>
            <person name="Eisen J.A."/>
            <person name="Garrity G."/>
            <person name="Hugenholtz P."/>
            <person name="Kyrpides N.C."/>
        </authorList>
    </citation>
    <scope>NUCLEOTIDE SEQUENCE [LARGE SCALE GENOMIC DNA]</scope>
    <source>
        <strain evidence="3 4">VKM Ac-2572</strain>
    </source>
</reference>
<evidence type="ECO:0000313" key="3">
    <source>
        <dbReference type="EMBL" id="TCO19758.1"/>
    </source>
</evidence>
<feature type="transmembrane region" description="Helical" evidence="1">
    <location>
        <begin position="83"/>
        <end position="102"/>
    </location>
</feature>
<proteinExistence type="predicted"/>
<feature type="transmembrane region" description="Helical" evidence="1">
    <location>
        <begin position="149"/>
        <end position="166"/>
    </location>
</feature>
<feature type="transmembrane region" description="Helical" evidence="1">
    <location>
        <begin position="114"/>
        <end position="133"/>
    </location>
</feature>
<dbReference type="SUPFAM" id="SSF56524">
    <property type="entry name" value="Oxidoreductase molybdopterin-binding domain"/>
    <property type="match status" value="1"/>
</dbReference>
<comment type="caution">
    <text evidence="3">The sequence shown here is derived from an EMBL/GenBank/DDBJ whole genome shotgun (WGS) entry which is preliminary data.</text>
</comment>
<accession>A0A4R2H3A7</accession>
<gene>
    <name evidence="3" type="ORF">EV652_113157</name>
</gene>
<feature type="domain" description="Oxidoreductase molybdopterin-binding" evidence="2">
    <location>
        <begin position="205"/>
        <end position="341"/>
    </location>
</feature>
<dbReference type="AlphaFoldDB" id="A0A4R2H3A7"/>
<dbReference type="EMBL" id="SLWN01000013">
    <property type="protein sequence ID" value="TCO19758.1"/>
    <property type="molecule type" value="Genomic_DNA"/>
</dbReference>
<organism evidence="3 4">
    <name type="scientific">Kribbella steppae</name>
    <dbReference type="NCBI Taxonomy" id="2512223"/>
    <lineage>
        <taxon>Bacteria</taxon>
        <taxon>Bacillati</taxon>
        <taxon>Actinomycetota</taxon>
        <taxon>Actinomycetes</taxon>
        <taxon>Propionibacteriales</taxon>
        <taxon>Kribbellaceae</taxon>
        <taxon>Kribbella</taxon>
    </lineage>
</organism>
<dbReference type="RefSeq" id="WP_132213221.1">
    <property type="nucleotide sequence ID" value="NZ_SLWN01000013.1"/>
</dbReference>